<evidence type="ECO:0000256" key="5">
    <source>
        <dbReference type="ARBA" id="ARBA00022807"/>
    </source>
</evidence>
<keyword evidence="2" id="KW-0645">Protease</keyword>
<dbReference type="SUPFAM" id="SSF54001">
    <property type="entry name" value="Cysteine proteinases"/>
    <property type="match status" value="1"/>
</dbReference>
<evidence type="ECO:0000259" key="7">
    <source>
        <dbReference type="PROSITE" id="PS51935"/>
    </source>
</evidence>
<dbReference type="PANTHER" id="PTHR47360">
    <property type="entry name" value="MUREIN DD-ENDOPEPTIDASE MEPS/MUREIN LD-CARBOXYPEPTIDASE"/>
    <property type="match status" value="1"/>
</dbReference>
<dbReference type="PROSITE" id="PS51935">
    <property type="entry name" value="NLPC_P60"/>
    <property type="match status" value="1"/>
</dbReference>
<dbReference type="Gene3D" id="3.90.1720.10">
    <property type="entry name" value="endopeptidase domain like (from Nostoc punctiforme)"/>
    <property type="match status" value="1"/>
</dbReference>
<keyword evidence="5" id="KW-0788">Thiol protease</keyword>
<keyword evidence="9" id="KW-1185">Reference proteome</keyword>
<evidence type="ECO:0000256" key="2">
    <source>
        <dbReference type="ARBA" id="ARBA00022670"/>
    </source>
</evidence>
<evidence type="ECO:0000256" key="3">
    <source>
        <dbReference type="ARBA" id="ARBA00022729"/>
    </source>
</evidence>
<name>A0ABW8NDM8_9GAMM</name>
<evidence type="ECO:0000256" key="4">
    <source>
        <dbReference type="ARBA" id="ARBA00022801"/>
    </source>
</evidence>
<comment type="similarity">
    <text evidence="1">Belongs to the peptidase C40 family.</text>
</comment>
<reference evidence="8 9" key="1">
    <citation type="submission" date="2024-03" db="EMBL/GenBank/DDBJ databases">
        <title>High-quality draft genome sequence of Oceanobacter sp. wDCs-4.</title>
        <authorList>
            <person name="Dong C."/>
        </authorList>
    </citation>
    <scope>NUCLEOTIDE SEQUENCE [LARGE SCALE GENOMIC DNA]</scope>
    <source>
        <strain evidence="9">wDCs-4</strain>
    </source>
</reference>
<dbReference type="InterPro" id="IPR038765">
    <property type="entry name" value="Papain-like_cys_pep_sf"/>
</dbReference>
<accession>A0ABW8NDM8</accession>
<evidence type="ECO:0000256" key="6">
    <source>
        <dbReference type="SAM" id="SignalP"/>
    </source>
</evidence>
<sequence length="173" mass="19364">MSSLVYPMLSWLCLATVLLSGCSSMTSVESGFATPDRALESADSAAAVRRSDWLKYLYQQYDDWRGTGYLYGGTSRNGVDCSGFVNVTYRDQLDSWVPRTTLLQSQFGEPVAMGELQVGDLVFFKTADKVRHVGIYLEKGKFLHASSSEGVIISRLDSAYWRGKFWQARRMAP</sequence>
<evidence type="ECO:0000313" key="8">
    <source>
        <dbReference type="EMBL" id="MFK4750993.1"/>
    </source>
</evidence>
<evidence type="ECO:0000256" key="1">
    <source>
        <dbReference type="ARBA" id="ARBA00007074"/>
    </source>
</evidence>
<dbReference type="Pfam" id="PF00877">
    <property type="entry name" value="NLPC_P60"/>
    <property type="match status" value="1"/>
</dbReference>
<dbReference type="EMBL" id="JBBKTX010000001">
    <property type="protein sequence ID" value="MFK4750993.1"/>
    <property type="molecule type" value="Genomic_DNA"/>
</dbReference>
<dbReference type="RefSeq" id="WP_416204531.1">
    <property type="nucleotide sequence ID" value="NZ_JBBKTX010000001.1"/>
</dbReference>
<gene>
    <name evidence="8" type="ORF">WG929_01095</name>
</gene>
<dbReference type="Proteomes" id="UP001620597">
    <property type="component" value="Unassembled WGS sequence"/>
</dbReference>
<evidence type="ECO:0000313" key="9">
    <source>
        <dbReference type="Proteomes" id="UP001620597"/>
    </source>
</evidence>
<keyword evidence="3 6" id="KW-0732">Signal</keyword>
<dbReference type="PANTHER" id="PTHR47360:SF1">
    <property type="entry name" value="ENDOPEPTIDASE NLPC-RELATED"/>
    <property type="match status" value="1"/>
</dbReference>
<dbReference type="InterPro" id="IPR052062">
    <property type="entry name" value="Murein_DD/LD_carboxypeptidase"/>
</dbReference>
<organism evidence="8 9">
    <name type="scientific">Oceanobacter antarcticus</name>
    <dbReference type="NCBI Taxonomy" id="3133425"/>
    <lineage>
        <taxon>Bacteria</taxon>
        <taxon>Pseudomonadati</taxon>
        <taxon>Pseudomonadota</taxon>
        <taxon>Gammaproteobacteria</taxon>
        <taxon>Oceanospirillales</taxon>
        <taxon>Oceanospirillaceae</taxon>
        <taxon>Oceanobacter</taxon>
    </lineage>
</organism>
<dbReference type="InterPro" id="IPR000064">
    <property type="entry name" value="NLP_P60_dom"/>
</dbReference>
<proteinExistence type="inferred from homology"/>
<feature type="domain" description="NlpC/P60" evidence="7">
    <location>
        <begin position="51"/>
        <end position="172"/>
    </location>
</feature>
<feature type="chain" id="PRO_5046206119" evidence="6">
    <location>
        <begin position="27"/>
        <end position="173"/>
    </location>
</feature>
<feature type="signal peptide" evidence="6">
    <location>
        <begin position="1"/>
        <end position="26"/>
    </location>
</feature>
<protein>
    <submittedName>
        <fullName evidence="8">NlpC/P60 family protein</fullName>
    </submittedName>
</protein>
<keyword evidence="4" id="KW-0378">Hydrolase</keyword>
<comment type="caution">
    <text evidence="8">The sequence shown here is derived from an EMBL/GenBank/DDBJ whole genome shotgun (WGS) entry which is preliminary data.</text>
</comment>